<proteinExistence type="predicted"/>
<evidence type="ECO:0000256" key="1">
    <source>
        <dbReference type="SAM" id="Phobius"/>
    </source>
</evidence>
<sequence>MSASLPSGILLPEAVLYSDWFAVWATFVAINTLMYAALSVAKMLPKIYPSDWIRRRNRRTETRGIYPDAETVRSE</sequence>
<accession>A0A4Q8ANN0</accession>
<organism evidence="2 3">
    <name type="scientific">Microterricola gilva</name>
    <dbReference type="NCBI Taxonomy" id="393267"/>
    <lineage>
        <taxon>Bacteria</taxon>
        <taxon>Bacillati</taxon>
        <taxon>Actinomycetota</taxon>
        <taxon>Actinomycetes</taxon>
        <taxon>Micrococcales</taxon>
        <taxon>Microbacteriaceae</taxon>
        <taxon>Microterricola</taxon>
    </lineage>
</organism>
<gene>
    <name evidence="2" type="ORF">EV379_1987</name>
</gene>
<keyword evidence="1" id="KW-0812">Transmembrane</keyword>
<dbReference type="RefSeq" id="WP_242616313.1">
    <property type="nucleotide sequence ID" value="NZ_SHLC01000001.1"/>
</dbReference>
<keyword evidence="1" id="KW-0472">Membrane</keyword>
<comment type="caution">
    <text evidence="2">The sequence shown here is derived from an EMBL/GenBank/DDBJ whole genome shotgun (WGS) entry which is preliminary data.</text>
</comment>
<reference evidence="2 3" key="1">
    <citation type="submission" date="2019-02" db="EMBL/GenBank/DDBJ databases">
        <title>Sequencing the genomes of 1000 actinobacteria strains.</title>
        <authorList>
            <person name="Klenk H.-P."/>
        </authorList>
    </citation>
    <scope>NUCLEOTIDE SEQUENCE [LARGE SCALE GENOMIC DNA]</scope>
    <source>
        <strain evidence="2 3">DSM 18319</strain>
    </source>
</reference>
<evidence type="ECO:0000313" key="2">
    <source>
        <dbReference type="EMBL" id="RZU65653.1"/>
    </source>
</evidence>
<dbReference type="EMBL" id="SHLC01000001">
    <property type="protein sequence ID" value="RZU65653.1"/>
    <property type="molecule type" value="Genomic_DNA"/>
</dbReference>
<keyword evidence="1" id="KW-1133">Transmembrane helix</keyword>
<feature type="transmembrane region" description="Helical" evidence="1">
    <location>
        <begin position="20"/>
        <end position="38"/>
    </location>
</feature>
<dbReference type="Proteomes" id="UP000291483">
    <property type="component" value="Unassembled WGS sequence"/>
</dbReference>
<name>A0A4Q8ANN0_9MICO</name>
<keyword evidence="3" id="KW-1185">Reference proteome</keyword>
<dbReference type="AlphaFoldDB" id="A0A4Q8ANN0"/>
<evidence type="ECO:0000313" key="3">
    <source>
        <dbReference type="Proteomes" id="UP000291483"/>
    </source>
</evidence>
<protein>
    <submittedName>
        <fullName evidence="2">Uncharacterized protein</fullName>
    </submittedName>
</protein>